<dbReference type="EMBL" id="SHLA01000001">
    <property type="protein sequence ID" value="RZU63133.1"/>
    <property type="molecule type" value="Genomic_DNA"/>
</dbReference>
<comment type="caution">
    <text evidence="1">The sequence shown here is derived from an EMBL/GenBank/DDBJ whole genome shotgun (WGS) entry which is preliminary data.</text>
</comment>
<dbReference type="InterPro" id="IPR036188">
    <property type="entry name" value="FAD/NAD-bd_sf"/>
</dbReference>
<dbReference type="RefSeq" id="WP_130451594.1">
    <property type="nucleotide sequence ID" value="NZ_SHLA01000001.1"/>
</dbReference>
<organism evidence="1 2">
    <name type="scientific">Zhihengliuella halotolerans</name>
    <dbReference type="NCBI Taxonomy" id="370736"/>
    <lineage>
        <taxon>Bacteria</taxon>
        <taxon>Bacillati</taxon>
        <taxon>Actinomycetota</taxon>
        <taxon>Actinomycetes</taxon>
        <taxon>Micrococcales</taxon>
        <taxon>Micrococcaceae</taxon>
        <taxon>Zhihengliuella</taxon>
    </lineage>
</organism>
<protein>
    <submittedName>
        <fullName evidence="1">Phytoene dehydrogenase-like protein</fullName>
    </submittedName>
</protein>
<evidence type="ECO:0000313" key="2">
    <source>
        <dbReference type="Proteomes" id="UP000292685"/>
    </source>
</evidence>
<reference evidence="1 2" key="1">
    <citation type="submission" date="2019-02" db="EMBL/GenBank/DDBJ databases">
        <title>Sequencing the genomes of 1000 actinobacteria strains.</title>
        <authorList>
            <person name="Klenk H.-P."/>
        </authorList>
    </citation>
    <scope>NUCLEOTIDE SEQUENCE [LARGE SCALE GENOMIC DNA]</scope>
    <source>
        <strain evidence="1 2">DSM 17364</strain>
    </source>
</reference>
<accession>A0A4Q8AH97</accession>
<dbReference type="AlphaFoldDB" id="A0A4Q8AH97"/>
<dbReference type="OrthoDB" id="833207at2"/>
<name>A0A4Q8AH97_9MICC</name>
<keyword evidence="2" id="KW-1185">Reference proteome</keyword>
<dbReference type="Proteomes" id="UP000292685">
    <property type="component" value="Unassembled WGS sequence"/>
</dbReference>
<sequence>MTADAAVVGSGPNGLSAALTLARAGLSVRVYEAAEHLGGAASTIRVDGALHDTGSAVHPTALVSPFFRAIGLADAVDFAVPDLSYAHPLPGGETALIWRSLERTLAGLEQHSRADAAAYRRLIAPLAHRGVALGELLLRPLLPVPPALAPPTFSGTTAAVRLGVATLAAAAGSSAVAAGLPNRYMPEAVSAVLAGLRGHMPGGSCGPAAQGAGLFLGALAHHGWPIPRGGSGAITAALAAMIDAALAGTPRPRAEESAGGAARAPANGRGRAWLELGHPVADRAELDEPIVLFATSAEHVASAVARMPERYRAALRDTRRGPGSAVVHLLTNAPIPWADPRLDAAGTVHLGGSAAEIVAGERASSRRFDPANPYVLLSQPSRFDPARAPAGQHVVWAYTHVPHGVELAEIGGEAAVIDAVVGQVERSAPGFRDTIVRSWAQGPRQLERENPALVGGDITGGAVDLRGMLARPVFSRPTLSGAPWRTPVPGVYLASSSAAPGPAVHGMAGHLAARAAIADAYPPQG</sequence>
<proteinExistence type="predicted"/>
<dbReference type="PRINTS" id="PR00420">
    <property type="entry name" value="RNGMNOXGNASE"/>
</dbReference>
<evidence type="ECO:0000313" key="1">
    <source>
        <dbReference type="EMBL" id="RZU63133.1"/>
    </source>
</evidence>
<dbReference type="Gene3D" id="3.50.50.60">
    <property type="entry name" value="FAD/NAD(P)-binding domain"/>
    <property type="match status" value="1"/>
</dbReference>
<dbReference type="SUPFAM" id="SSF51905">
    <property type="entry name" value="FAD/NAD(P)-binding domain"/>
    <property type="match status" value="1"/>
</dbReference>
<dbReference type="PANTHER" id="PTHR10668:SF105">
    <property type="entry name" value="DEHYDROGENASE-RELATED"/>
    <property type="match status" value="1"/>
</dbReference>
<dbReference type="PANTHER" id="PTHR10668">
    <property type="entry name" value="PHYTOENE DEHYDROGENASE"/>
    <property type="match status" value="1"/>
</dbReference>
<dbReference type="Pfam" id="PF13450">
    <property type="entry name" value="NAD_binding_8"/>
    <property type="match status" value="1"/>
</dbReference>
<gene>
    <name evidence="1" type="ORF">EV380_2742</name>
</gene>